<dbReference type="Pfam" id="PF19055">
    <property type="entry name" value="ABC2_membrane_7"/>
    <property type="match status" value="1"/>
</dbReference>
<sequence>MRSAAPTEMQNLENPVPDVTFSDITYSVPYSSFNVFDRKKKEILHGVSGHFKAGEFSAIMGPSGSGKSTLLDIIAGYRKHGYTGQVMINECEIKVSSENSCYIMQEDNLHPLLSVREIMNLSANLKLGHPYTKKLKNIRVCKILDALGLVGSVNTMTGKLSGGQRKRLAIALELLDNPPILYFDEPTSGLDSSSTKQCISLLKKLARDGRIVVCTLHQPSAVIFEMVDYLYCLAGGWCCYSGSPSIMTNFLSLTGLHCPAYHNPADFLMEVIGGEYGNHGEFLTECSKNGKSYAWRKTLIDTSSVYYSSQESECKNFSLSPIFVSNSKKDMIVAKHEKSRKFNAPFCDQVLLLVHRIFLTLMRDKFHILCRLLTHLFIGVLIGIFYFNIGNDAGRVFNNFSLLFFSAIFLAFAALQSMIISFPQEVPIIRREHFNSWYSVKAYYLANTLADFPIQVSSAMVYCTIVYWMSAQPGEWYRFFLFLFMCTMVSLLAQSIGYLLGSSMRVINGVVFGPLSIMPAVMMSGYFIQMRDSPMWSRPFFKLSYIRHCLEGLVVAIYGYSRTNLPCVSEDYCHYVTPKKFLKELDMTEDYMTNSLMIVFMFVVVKIITYFVLLYQIRNKR</sequence>
<evidence type="ECO:0000256" key="3">
    <source>
        <dbReference type="ARBA" id="ARBA00022448"/>
    </source>
</evidence>
<evidence type="ECO:0000256" key="1">
    <source>
        <dbReference type="ARBA" id="ARBA00004141"/>
    </source>
</evidence>
<evidence type="ECO:0000313" key="11">
    <source>
        <dbReference type="EnsemblMetazoa" id="XP_014259541.1"/>
    </source>
</evidence>
<dbReference type="CDD" id="cd03213">
    <property type="entry name" value="ABCG_EPDR"/>
    <property type="match status" value="1"/>
</dbReference>
<evidence type="ECO:0000313" key="12">
    <source>
        <dbReference type="Proteomes" id="UP000494040"/>
    </source>
</evidence>
<dbReference type="OMA" id="SEDYCHY"/>
<evidence type="ECO:0000256" key="2">
    <source>
        <dbReference type="ARBA" id="ARBA00005814"/>
    </source>
</evidence>
<evidence type="ECO:0000256" key="6">
    <source>
        <dbReference type="ARBA" id="ARBA00022840"/>
    </source>
</evidence>
<dbReference type="RefSeq" id="XP_014259541.1">
    <property type="nucleotide sequence ID" value="XM_014404055.2"/>
</dbReference>
<keyword evidence="8 9" id="KW-0472">Membrane</keyword>
<dbReference type="InterPro" id="IPR017871">
    <property type="entry name" value="ABC_transporter-like_CS"/>
</dbReference>
<feature type="transmembrane region" description="Helical" evidence="9">
    <location>
        <begin position="595"/>
        <end position="615"/>
    </location>
</feature>
<dbReference type="Pfam" id="PF00005">
    <property type="entry name" value="ABC_tran"/>
    <property type="match status" value="1"/>
</dbReference>
<dbReference type="InterPro" id="IPR027417">
    <property type="entry name" value="P-loop_NTPase"/>
</dbReference>
<evidence type="ECO:0000256" key="7">
    <source>
        <dbReference type="ARBA" id="ARBA00022989"/>
    </source>
</evidence>
<dbReference type="SUPFAM" id="SSF52540">
    <property type="entry name" value="P-loop containing nucleoside triphosphate hydrolases"/>
    <property type="match status" value="1"/>
</dbReference>
<feature type="domain" description="ABC transporter" evidence="10">
    <location>
        <begin position="19"/>
        <end position="260"/>
    </location>
</feature>
<keyword evidence="3" id="KW-0813">Transport</keyword>
<dbReference type="Proteomes" id="UP000494040">
    <property type="component" value="Unassembled WGS sequence"/>
</dbReference>
<dbReference type="FunFam" id="3.40.50.300:FF:001077">
    <property type="entry name" value="Uncharacterized protein, isoform A"/>
    <property type="match status" value="1"/>
</dbReference>
<dbReference type="PROSITE" id="PS50893">
    <property type="entry name" value="ABC_TRANSPORTER_2"/>
    <property type="match status" value="1"/>
</dbReference>
<dbReference type="InterPro" id="IPR003439">
    <property type="entry name" value="ABC_transporter-like_ATP-bd"/>
</dbReference>
<dbReference type="SMART" id="SM00382">
    <property type="entry name" value="AAA"/>
    <property type="match status" value="1"/>
</dbReference>
<dbReference type="GO" id="GO:0005886">
    <property type="term" value="C:plasma membrane"/>
    <property type="evidence" value="ECO:0007669"/>
    <property type="project" value="TreeGrafter"/>
</dbReference>
<dbReference type="KEGG" id="clec:106672532"/>
<evidence type="ECO:0000256" key="9">
    <source>
        <dbReference type="SAM" id="Phobius"/>
    </source>
</evidence>
<feature type="transmembrane region" description="Helical" evidence="9">
    <location>
        <begin position="372"/>
        <end position="389"/>
    </location>
</feature>
<dbReference type="AlphaFoldDB" id="A0A8I6SEV4"/>
<keyword evidence="7 9" id="KW-1133">Transmembrane helix</keyword>
<dbReference type="Pfam" id="PF01061">
    <property type="entry name" value="ABC2_membrane"/>
    <property type="match status" value="1"/>
</dbReference>
<comment type="similarity">
    <text evidence="2">Belongs to the ABC transporter superfamily. ABCG family. Eye pigment precursor importer (TC 3.A.1.204) subfamily.</text>
</comment>
<accession>A0A8I6SEV4</accession>
<feature type="transmembrane region" description="Helical" evidence="9">
    <location>
        <begin position="401"/>
        <end position="422"/>
    </location>
</feature>
<dbReference type="InterPro" id="IPR003593">
    <property type="entry name" value="AAA+_ATPase"/>
</dbReference>
<feature type="transmembrane region" description="Helical" evidence="9">
    <location>
        <begin position="442"/>
        <end position="467"/>
    </location>
</feature>
<evidence type="ECO:0000259" key="10">
    <source>
        <dbReference type="PROSITE" id="PS50893"/>
    </source>
</evidence>
<dbReference type="GO" id="GO:0016887">
    <property type="term" value="F:ATP hydrolysis activity"/>
    <property type="evidence" value="ECO:0007669"/>
    <property type="project" value="InterPro"/>
</dbReference>
<feature type="transmembrane region" description="Helical" evidence="9">
    <location>
        <begin position="479"/>
        <end position="500"/>
    </location>
</feature>
<dbReference type="OrthoDB" id="66620at2759"/>
<keyword evidence="6" id="KW-0067">ATP-binding</keyword>
<keyword evidence="5" id="KW-0547">Nucleotide-binding</keyword>
<feature type="transmembrane region" description="Helical" evidence="9">
    <location>
        <begin position="506"/>
        <end position="528"/>
    </location>
</feature>
<dbReference type="EnsemblMetazoa" id="XM_014404055.2">
    <property type="protein sequence ID" value="XP_014259541.1"/>
    <property type="gene ID" value="LOC106672532"/>
</dbReference>
<name>A0A8I6SEV4_CIMLE</name>
<evidence type="ECO:0000256" key="5">
    <source>
        <dbReference type="ARBA" id="ARBA00022741"/>
    </source>
</evidence>
<dbReference type="InterPro" id="IPR013525">
    <property type="entry name" value="ABC2_TM"/>
</dbReference>
<dbReference type="Gene3D" id="3.40.50.300">
    <property type="entry name" value="P-loop containing nucleotide triphosphate hydrolases"/>
    <property type="match status" value="1"/>
</dbReference>
<keyword evidence="12" id="KW-1185">Reference proteome</keyword>
<evidence type="ECO:0000256" key="4">
    <source>
        <dbReference type="ARBA" id="ARBA00022692"/>
    </source>
</evidence>
<organism evidence="11 12">
    <name type="scientific">Cimex lectularius</name>
    <name type="common">Bed bug</name>
    <name type="synonym">Acanthia lectularia</name>
    <dbReference type="NCBI Taxonomy" id="79782"/>
    <lineage>
        <taxon>Eukaryota</taxon>
        <taxon>Metazoa</taxon>
        <taxon>Ecdysozoa</taxon>
        <taxon>Arthropoda</taxon>
        <taxon>Hexapoda</taxon>
        <taxon>Insecta</taxon>
        <taxon>Pterygota</taxon>
        <taxon>Neoptera</taxon>
        <taxon>Paraneoptera</taxon>
        <taxon>Hemiptera</taxon>
        <taxon>Heteroptera</taxon>
        <taxon>Panheteroptera</taxon>
        <taxon>Cimicomorpha</taxon>
        <taxon>Cimicidae</taxon>
        <taxon>Cimex</taxon>
    </lineage>
</organism>
<reference evidence="11" key="1">
    <citation type="submission" date="2022-01" db="UniProtKB">
        <authorList>
            <consortium name="EnsemblMetazoa"/>
        </authorList>
    </citation>
    <scope>IDENTIFICATION</scope>
</reference>
<dbReference type="GeneID" id="106672532"/>
<protein>
    <recommendedName>
        <fullName evidence="10">ABC transporter domain-containing protein</fullName>
    </recommendedName>
</protein>
<dbReference type="InterPro" id="IPR043926">
    <property type="entry name" value="ABCG_dom"/>
</dbReference>
<keyword evidence="4 9" id="KW-0812">Transmembrane</keyword>
<dbReference type="GO" id="GO:0140359">
    <property type="term" value="F:ABC-type transporter activity"/>
    <property type="evidence" value="ECO:0007669"/>
    <property type="project" value="InterPro"/>
</dbReference>
<dbReference type="GO" id="GO:0005524">
    <property type="term" value="F:ATP binding"/>
    <property type="evidence" value="ECO:0007669"/>
    <property type="project" value="UniProtKB-KW"/>
</dbReference>
<dbReference type="InterPro" id="IPR050352">
    <property type="entry name" value="ABCG_transporters"/>
</dbReference>
<evidence type="ECO:0000256" key="8">
    <source>
        <dbReference type="ARBA" id="ARBA00023136"/>
    </source>
</evidence>
<comment type="subcellular location">
    <subcellularLocation>
        <location evidence="1">Membrane</location>
        <topology evidence="1">Multi-pass membrane protein</topology>
    </subcellularLocation>
</comment>
<dbReference type="PANTHER" id="PTHR48041">
    <property type="entry name" value="ABC TRANSPORTER G FAMILY MEMBER 28"/>
    <property type="match status" value="1"/>
</dbReference>
<dbReference type="PANTHER" id="PTHR48041:SF78">
    <property type="entry name" value="ABC TRANSPORTER EXPRESSED IN TRACHEA, ISOFORM A"/>
    <property type="match status" value="1"/>
</dbReference>
<dbReference type="PROSITE" id="PS00211">
    <property type="entry name" value="ABC_TRANSPORTER_1"/>
    <property type="match status" value="1"/>
</dbReference>
<proteinExistence type="inferred from homology"/>